<evidence type="ECO:0000313" key="2">
    <source>
        <dbReference type="EMBL" id="GFY33521.1"/>
    </source>
</evidence>
<feature type="compositionally biased region" description="Basic and acidic residues" evidence="1">
    <location>
        <begin position="1"/>
        <end position="10"/>
    </location>
</feature>
<keyword evidence="3" id="KW-1185">Reference proteome</keyword>
<dbReference type="Proteomes" id="UP000887159">
    <property type="component" value="Unassembled WGS sequence"/>
</dbReference>
<comment type="caution">
    <text evidence="2">The sequence shown here is derived from an EMBL/GenBank/DDBJ whole genome shotgun (WGS) entry which is preliminary data.</text>
</comment>
<organism evidence="2 3">
    <name type="scientific">Trichonephila clavipes</name>
    <name type="common">Golden silk orbweaver</name>
    <name type="synonym">Nephila clavipes</name>
    <dbReference type="NCBI Taxonomy" id="2585209"/>
    <lineage>
        <taxon>Eukaryota</taxon>
        <taxon>Metazoa</taxon>
        <taxon>Ecdysozoa</taxon>
        <taxon>Arthropoda</taxon>
        <taxon>Chelicerata</taxon>
        <taxon>Arachnida</taxon>
        <taxon>Araneae</taxon>
        <taxon>Araneomorphae</taxon>
        <taxon>Entelegynae</taxon>
        <taxon>Araneoidea</taxon>
        <taxon>Nephilidae</taxon>
        <taxon>Trichonephila</taxon>
    </lineage>
</organism>
<proteinExistence type="predicted"/>
<reference evidence="2" key="1">
    <citation type="submission" date="2020-08" db="EMBL/GenBank/DDBJ databases">
        <title>Multicomponent nature underlies the extraordinary mechanical properties of spider dragline silk.</title>
        <authorList>
            <person name="Kono N."/>
            <person name="Nakamura H."/>
            <person name="Mori M."/>
            <person name="Yoshida Y."/>
            <person name="Ohtoshi R."/>
            <person name="Malay A.D."/>
            <person name="Moran D.A.P."/>
            <person name="Tomita M."/>
            <person name="Numata K."/>
            <person name="Arakawa K."/>
        </authorList>
    </citation>
    <scope>NUCLEOTIDE SEQUENCE</scope>
</reference>
<feature type="region of interest" description="Disordered" evidence="1">
    <location>
        <begin position="1"/>
        <end position="24"/>
    </location>
</feature>
<name>A0A8X6WGF1_TRICX</name>
<evidence type="ECO:0000256" key="1">
    <source>
        <dbReference type="SAM" id="MobiDB-lite"/>
    </source>
</evidence>
<sequence length="70" mass="7595">MKGKSPERPSRNLVPELLPAMATPNDVNAEGNYFEGAEVHEQMSRSVGQSEVRPLVFKSPSPGKDEENGA</sequence>
<feature type="region of interest" description="Disordered" evidence="1">
    <location>
        <begin position="40"/>
        <end position="70"/>
    </location>
</feature>
<evidence type="ECO:0000313" key="3">
    <source>
        <dbReference type="Proteomes" id="UP000887159"/>
    </source>
</evidence>
<accession>A0A8X6WGF1</accession>
<protein>
    <submittedName>
        <fullName evidence="2">Uncharacterized protein</fullName>
    </submittedName>
</protein>
<gene>
    <name evidence="2" type="ORF">TNCV_4538491</name>
</gene>
<dbReference type="EMBL" id="BMAU01021412">
    <property type="protein sequence ID" value="GFY33521.1"/>
    <property type="molecule type" value="Genomic_DNA"/>
</dbReference>
<dbReference type="AlphaFoldDB" id="A0A8X6WGF1"/>